<evidence type="ECO:0000256" key="1">
    <source>
        <dbReference type="SAM" id="Coils"/>
    </source>
</evidence>
<accession>A0A6A6Y5T6</accession>
<dbReference type="AlphaFoldDB" id="A0A6A6Y5T6"/>
<dbReference type="RefSeq" id="XP_033570852.1">
    <property type="nucleotide sequence ID" value="XM_033722444.1"/>
</dbReference>
<reference evidence="5" key="2">
    <citation type="submission" date="2020-04" db="EMBL/GenBank/DDBJ databases">
        <authorList>
            <consortium name="NCBI Genome Project"/>
        </authorList>
    </citation>
    <scope>NUCLEOTIDE SEQUENCE</scope>
    <source>
        <strain evidence="5">CBS 304.34</strain>
    </source>
</reference>
<feature type="compositionally biased region" description="Polar residues" evidence="2">
    <location>
        <begin position="1"/>
        <end position="13"/>
    </location>
</feature>
<name>A0A6A6Y5T6_9PEZI</name>
<organism evidence="3">
    <name type="scientific">Mytilinidion resinicola</name>
    <dbReference type="NCBI Taxonomy" id="574789"/>
    <lineage>
        <taxon>Eukaryota</taxon>
        <taxon>Fungi</taxon>
        <taxon>Dikarya</taxon>
        <taxon>Ascomycota</taxon>
        <taxon>Pezizomycotina</taxon>
        <taxon>Dothideomycetes</taxon>
        <taxon>Pleosporomycetidae</taxon>
        <taxon>Mytilinidiales</taxon>
        <taxon>Mytilinidiaceae</taxon>
        <taxon>Mytilinidion</taxon>
    </lineage>
</organism>
<sequence>MDGNPSVSEQTPSVMPDHDASPLATTDTPAFMTNVNKRQNEALNRDLTAMEGWGLGQENKVEFAEKRVGELEVGLEKMEVSRDEEKASKEALELEKKSLVEQISAGETQMNGLKLEIEGIRGLHDEEKNTIHEHHDAEIRFLLNTFHKQLGYLQEQVGSGTEKRNHQPDGNGTMSLDENAIMNFKAEHWKQIKEIFALLDTGKSERVRQYEKTCRLEKDLGKVTLDTTTLRIEKSILENNLGLEKELRDVKRVKEKLEAEFSNQDEPWIKKEVDHWPPEKFRLPEDPPTHSSDTKRAKLNISTRYRGIQPSSRDLSAPQSLQLLGYVLASSENSGSGSLPMMKIPVSTDSIQCGRCQETNPTKGWLTGWSCFLEIEFESNTKGQETTSCYCGHSVTYTMSLESCLADSEPPKLSPSFDPMLSKQRISDRDDSSVYPGAVLYDLRTRQATIEYSSHSSRVKIRDFETEVGQWVARSLREWFSIPRPQFWAEYRKPKRRRMCLYCQTHKHDCFPLNPRRREACVICSRRGVPCLVINGGVFFLWLTLLPLADDYRKGLLWKSLISWKDPETVKRVEREKELRQSHQPAPSSNIFSPNPQLPSSDPDVNMPG</sequence>
<evidence type="ECO:0000313" key="3">
    <source>
        <dbReference type="EMBL" id="KAF2803888.1"/>
    </source>
</evidence>
<dbReference type="GeneID" id="54463337"/>
<feature type="region of interest" description="Disordered" evidence="2">
    <location>
        <begin position="573"/>
        <end position="609"/>
    </location>
</feature>
<keyword evidence="4" id="KW-1185">Reference proteome</keyword>
<feature type="region of interest" description="Disordered" evidence="2">
    <location>
        <begin position="1"/>
        <end position="29"/>
    </location>
</feature>
<keyword evidence="1" id="KW-0175">Coiled coil</keyword>
<feature type="coiled-coil region" evidence="1">
    <location>
        <begin position="75"/>
        <end position="109"/>
    </location>
</feature>
<dbReference type="Proteomes" id="UP000504636">
    <property type="component" value="Unplaced"/>
</dbReference>
<reference evidence="3 5" key="1">
    <citation type="journal article" date="2020" name="Stud. Mycol.">
        <title>101 Dothideomycetes genomes: a test case for predicting lifestyles and emergence of pathogens.</title>
        <authorList>
            <person name="Haridas S."/>
            <person name="Albert R."/>
            <person name="Binder M."/>
            <person name="Bloem J."/>
            <person name="Labutti K."/>
            <person name="Salamov A."/>
            <person name="Andreopoulos B."/>
            <person name="Baker S."/>
            <person name="Barry K."/>
            <person name="Bills G."/>
            <person name="Bluhm B."/>
            <person name="Cannon C."/>
            <person name="Castanera R."/>
            <person name="Culley D."/>
            <person name="Daum C."/>
            <person name="Ezra D."/>
            <person name="Gonzalez J."/>
            <person name="Henrissat B."/>
            <person name="Kuo A."/>
            <person name="Liang C."/>
            <person name="Lipzen A."/>
            <person name="Lutzoni F."/>
            <person name="Magnuson J."/>
            <person name="Mondo S."/>
            <person name="Nolan M."/>
            <person name="Ohm R."/>
            <person name="Pangilinan J."/>
            <person name="Park H.-J."/>
            <person name="Ramirez L."/>
            <person name="Alfaro M."/>
            <person name="Sun H."/>
            <person name="Tritt A."/>
            <person name="Yoshinaga Y."/>
            <person name="Zwiers L.-H."/>
            <person name="Turgeon B."/>
            <person name="Goodwin S."/>
            <person name="Spatafora J."/>
            <person name="Crous P."/>
            <person name="Grigoriev I."/>
        </authorList>
    </citation>
    <scope>NUCLEOTIDE SEQUENCE</scope>
    <source>
        <strain evidence="3 5">CBS 304.34</strain>
    </source>
</reference>
<evidence type="ECO:0000313" key="5">
    <source>
        <dbReference type="RefSeq" id="XP_033570852.1"/>
    </source>
</evidence>
<proteinExistence type="predicted"/>
<dbReference type="OrthoDB" id="10507380at2759"/>
<reference evidence="5" key="3">
    <citation type="submission" date="2025-04" db="UniProtKB">
        <authorList>
            <consortium name="RefSeq"/>
        </authorList>
    </citation>
    <scope>IDENTIFICATION</scope>
    <source>
        <strain evidence="5">CBS 304.34</strain>
    </source>
</reference>
<protein>
    <recommendedName>
        <fullName evidence="6">Zn(2)-C6 fungal-type domain-containing protein</fullName>
    </recommendedName>
</protein>
<gene>
    <name evidence="3 5" type="ORF">BDZ99DRAFT_481860</name>
</gene>
<evidence type="ECO:0000256" key="2">
    <source>
        <dbReference type="SAM" id="MobiDB-lite"/>
    </source>
</evidence>
<feature type="compositionally biased region" description="Polar residues" evidence="2">
    <location>
        <begin position="582"/>
        <end position="600"/>
    </location>
</feature>
<evidence type="ECO:0008006" key="6">
    <source>
        <dbReference type="Google" id="ProtNLM"/>
    </source>
</evidence>
<evidence type="ECO:0000313" key="4">
    <source>
        <dbReference type="Proteomes" id="UP000504636"/>
    </source>
</evidence>
<dbReference type="EMBL" id="MU003716">
    <property type="protein sequence ID" value="KAF2803888.1"/>
    <property type="molecule type" value="Genomic_DNA"/>
</dbReference>